<dbReference type="GO" id="GO:0004674">
    <property type="term" value="F:protein serine/threonine kinase activity"/>
    <property type="evidence" value="ECO:0007669"/>
    <property type="project" value="UniProtKB-KW"/>
</dbReference>
<keyword evidence="13" id="KW-1133">Transmembrane helix</keyword>
<dbReference type="GO" id="GO:0016020">
    <property type="term" value="C:membrane"/>
    <property type="evidence" value="ECO:0007669"/>
    <property type="project" value="UniProtKB-SubCell"/>
</dbReference>
<protein>
    <recommendedName>
        <fullName evidence="2">non-specific serine/threonine protein kinase</fullName>
        <ecNumber evidence="2">2.7.11.1</ecNumber>
    </recommendedName>
</protein>
<dbReference type="FunFam" id="3.80.10.10:FF:000363">
    <property type="entry name" value="Leucine-rich repeat family protein"/>
    <property type="match status" value="1"/>
</dbReference>
<keyword evidence="8" id="KW-0547">Nucleotide-binding</keyword>
<evidence type="ECO:0000256" key="6">
    <source>
        <dbReference type="ARBA" id="ARBA00022729"/>
    </source>
</evidence>
<evidence type="ECO:0000256" key="12">
    <source>
        <dbReference type="ARBA" id="ARBA00023180"/>
    </source>
</evidence>
<evidence type="ECO:0000313" key="15">
    <source>
        <dbReference type="EMBL" id="KAJ6407603.1"/>
    </source>
</evidence>
<dbReference type="InterPro" id="IPR032675">
    <property type="entry name" value="LRR_dom_sf"/>
</dbReference>
<keyword evidence="16" id="KW-1185">Reference proteome</keyword>
<evidence type="ECO:0000256" key="7">
    <source>
        <dbReference type="ARBA" id="ARBA00022737"/>
    </source>
</evidence>
<name>A0AAD6JLY0_9ROSI</name>
<gene>
    <name evidence="15" type="ORF">OIU84_010983</name>
</gene>
<keyword evidence="9" id="KW-0418">Kinase</keyword>
<evidence type="ECO:0000256" key="4">
    <source>
        <dbReference type="ARBA" id="ARBA00022614"/>
    </source>
</evidence>
<keyword evidence="7" id="KW-0677">Repeat</keyword>
<evidence type="ECO:0000256" key="13">
    <source>
        <dbReference type="SAM" id="Phobius"/>
    </source>
</evidence>
<dbReference type="Proteomes" id="UP001162972">
    <property type="component" value="Chromosome 6"/>
</dbReference>
<dbReference type="EMBL" id="JAPFFJ010000016">
    <property type="protein sequence ID" value="KAJ6407603.1"/>
    <property type="molecule type" value="Genomic_DNA"/>
</dbReference>
<evidence type="ECO:0000256" key="11">
    <source>
        <dbReference type="ARBA" id="ARBA00023136"/>
    </source>
</evidence>
<dbReference type="EC" id="2.7.11.1" evidence="2"/>
<dbReference type="InterPro" id="IPR001611">
    <property type="entry name" value="Leu-rich_rpt"/>
</dbReference>
<evidence type="ECO:0000256" key="1">
    <source>
        <dbReference type="ARBA" id="ARBA00004370"/>
    </source>
</evidence>
<keyword evidence="5" id="KW-0808">Transferase</keyword>
<dbReference type="Pfam" id="PF00560">
    <property type="entry name" value="LRR_1"/>
    <property type="match status" value="1"/>
</dbReference>
<keyword evidence="4" id="KW-0433">Leucine-rich repeat</keyword>
<keyword evidence="6" id="KW-0732">Signal</keyword>
<accession>A0AAD6JLY0</accession>
<evidence type="ECO:0000256" key="10">
    <source>
        <dbReference type="ARBA" id="ARBA00022840"/>
    </source>
</evidence>
<evidence type="ECO:0000313" key="16">
    <source>
        <dbReference type="Proteomes" id="UP001162972"/>
    </source>
</evidence>
<evidence type="ECO:0000259" key="14">
    <source>
        <dbReference type="Pfam" id="PF08263"/>
    </source>
</evidence>
<reference evidence="15 16" key="1">
    <citation type="journal article" date="2023" name="Int. J. Mol. Sci.">
        <title>De Novo Assembly and Annotation of 11 Diverse Shrub Willow (Salix) Genomes Reveals Novel Gene Organization in Sex-Linked Regions.</title>
        <authorList>
            <person name="Hyden B."/>
            <person name="Feng K."/>
            <person name="Yates T.B."/>
            <person name="Jawdy S."/>
            <person name="Cereghino C."/>
            <person name="Smart L.B."/>
            <person name="Muchero W."/>
        </authorList>
    </citation>
    <scope>NUCLEOTIDE SEQUENCE [LARGE SCALE GENOMIC DNA]</scope>
    <source>
        <tissue evidence="15">Shoot tip</tissue>
    </source>
</reference>
<feature type="domain" description="Leucine-rich repeat-containing N-terminal plant-type" evidence="14">
    <location>
        <begin position="33"/>
        <end position="69"/>
    </location>
</feature>
<keyword evidence="3" id="KW-0723">Serine/threonine-protein kinase</keyword>
<dbReference type="AlphaFoldDB" id="A0AAD6JLY0"/>
<keyword evidence="10" id="KW-0067">ATP-binding</keyword>
<dbReference type="PANTHER" id="PTHR45974:SF242">
    <property type="entry name" value="LEUCINE-RICH REPEAT PROTEIN KINASE FAMILY PROTEIN"/>
    <property type="match status" value="1"/>
</dbReference>
<organism evidence="15 16">
    <name type="scientific">Salix udensis</name>
    <dbReference type="NCBI Taxonomy" id="889485"/>
    <lineage>
        <taxon>Eukaryota</taxon>
        <taxon>Viridiplantae</taxon>
        <taxon>Streptophyta</taxon>
        <taxon>Embryophyta</taxon>
        <taxon>Tracheophyta</taxon>
        <taxon>Spermatophyta</taxon>
        <taxon>Magnoliopsida</taxon>
        <taxon>eudicotyledons</taxon>
        <taxon>Gunneridae</taxon>
        <taxon>Pentapetalae</taxon>
        <taxon>rosids</taxon>
        <taxon>fabids</taxon>
        <taxon>Malpighiales</taxon>
        <taxon>Salicaceae</taxon>
        <taxon>Saliceae</taxon>
        <taxon>Salix</taxon>
    </lineage>
</organism>
<sequence>MQQCVWAEPLPGYSSSFLSLLQESISVFSDTDPRDAAALKSLKTQWQNTPPSWGQSDDPCGAPWEGVTCYNSRITALGLSTMSLVGKLSGDIGGLAELRSLDLSFNSNLTGPLSPRLGDLLNLNILILAGCSFSGSIPDELGNLAKLSFLALNSKQLFWRNPTFSGGTTPGLDLLLNAKHLLFDGNQLEGNIPPTICQVQTLEVLRLDRNSLYGDVPDNLNNLTNLIELNLAHNMLAGPFPNLTKMDALNYVDLSNNSFESSEAPDWFLTLSSLTTLVIEQGSLQGILPAEVFSFPQLQQVLLRNNAFQWLLQHGLILVGNPVCTALSNTSYCQLQQQSTKPYSTSLANCGKHPPSGNCPMRIRFHSLEMSLWDELGLTPGSVFLQNPFFNVDDYLQVQVALFPPTGKYFNRSEIQRIGFYLSNQTYKPPKYFGPYYFIASNYPFPDGSRGNSLSSGVVVGIGIGCGLLVMSLVGVGIYAIRQKKRAEKAIGLSKPFASWAPSGNDSGGAPQLKGARWFSYDELKKVHLQLFAN</sequence>
<dbReference type="GO" id="GO:0005524">
    <property type="term" value="F:ATP binding"/>
    <property type="evidence" value="ECO:0007669"/>
    <property type="project" value="UniProtKB-KW"/>
</dbReference>
<evidence type="ECO:0000256" key="8">
    <source>
        <dbReference type="ARBA" id="ARBA00022741"/>
    </source>
</evidence>
<dbReference type="Gene3D" id="3.80.10.10">
    <property type="entry name" value="Ribonuclease Inhibitor"/>
    <property type="match status" value="3"/>
</dbReference>
<dbReference type="PANTHER" id="PTHR45974">
    <property type="entry name" value="RECEPTOR-LIKE PROTEIN 55"/>
    <property type="match status" value="1"/>
</dbReference>
<comment type="subcellular location">
    <subcellularLocation>
        <location evidence="1">Membrane</location>
    </subcellularLocation>
</comment>
<evidence type="ECO:0000256" key="5">
    <source>
        <dbReference type="ARBA" id="ARBA00022679"/>
    </source>
</evidence>
<keyword evidence="13" id="KW-0812">Transmembrane</keyword>
<comment type="caution">
    <text evidence="15">The sequence shown here is derived from an EMBL/GenBank/DDBJ whole genome shotgun (WGS) entry which is preliminary data.</text>
</comment>
<dbReference type="SUPFAM" id="SSF52058">
    <property type="entry name" value="L domain-like"/>
    <property type="match status" value="1"/>
</dbReference>
<keyword evidence="12" id="KW-0325">Glycoprotein</keyword>
<evidence type="ECO:0000256" key="9">
    <source>
        <dbReference type="ARBA" id="ARBA00022777"/>
    </source>
</evidence>
<dbReference type="InterPro" id="IPR013210">
    <property type="entry name" value="LRR_N_plant-typ"/>
</dbReference>
<keyword evidence="11 13" id="KW-0472">Membrane</keyword>
<evidence type="ECO:0000256" key="3">
    <source>
        <dbReference type="ARBA" id="ARBA00022527"/>
    </source>
</evidence>
<dbReference type="Pfam" id="PF08263">
    <property type="entry name" value="LRRNT_2"/>
    <property type="match status" value="1"/>
</dbReference>
<feature type="transmembrane region" description="Helical" evidence="13">
    <location>
        <begin position="458"/>
        <end position="481"/>
    </location>
</feature>
<proteinExistence type="predicted"/>
<evidence type="ECO:0000256" key="2">
    <source>
        <dbReference type="ARBA" id="ARBA00012513"/>
    </source>
</evidence>